<keyword evidence="2" id="KW-1185">Reference proteome</keyword>
<proteinExistence type="predicted"/>
<gene>
    <name evidence="1" type="ORF">D3242_24645</name>
</gene>
<reference evidence="1 2" key="1">
    <citation type="submission" date="2018-09" db="EMBL/GenBank/DDBJ databases">
        <title>Mesorhizobium carmichaelinearum sp. nov. isolated from Carmichaelinea spp. root nodules in New Zealand.</title>
        <authorList>
            <person name="De Meyer S.E."/>
        </authorList>
    </citation>
    <scope>NUCLEOTIDE SEQUENCE [LARGE SCALE GENOMIC DNA]</scope>
    <source>
        <strain evidence="1 2">LMG 28313</strain>
    </source>
</reference>
<name>A0AA93C110_9HYPH</name>
<sequence length="128" mass="14428">MSRDMYPAFMRYRQHRPAELCRARRSGRAGVRGESRGKMRPMREILLFMIDGPAHLLGALIGQFWAIGALAVSGWLGYCAWRLTGPDGRPRMAKAAAVVVFIYAGLVTFQAEKWTALSMLEHYHGEDD</sequence>
<evidence type="ECO:0000313" key="1">
    <source>
        <dbReference type="EMBL" id="RJT30567.1"/>
    </source>
</evidence>
<evidence type="ECO:0000313" key="2">
    <source>
        <dbReference type="Proteomes" id="UP000275530"/>
    </source>
</evidence>
<dbReference type="AlphaFoldDB" id="A0AA93C110"/>
<dbReference type="EMBL" id="QZXA01000010">
    <property type="protein sequence ID" value="RJT30567.1"/>
    <property type="molecule type" value="Genomic_DNA"/>
</dbReference>
<organism evidence="1 2">
    <name type="scientific">Mesorhizobium jarvisii</name>
    <dbReference type="NCBI Taxonomy" id="1777867"/>
    <lineage>
        <taxon>Bacteria</taxon>
        <taxon>Pseudomonadati</taxon>
        <taxon>Pseudomonadota</taxon>
        <taxon>Alphaproteobacteria</taxon>
        <taxon>Hyphomicrobiales</taxon>
        <taxon>Phyllobacteriaceae</taxon>
        <taxon>Mesorhizobium</taxon>
    </lineage>
</organism>
<protein>
    <submittedName>
        <fullName evidence="1">Uncharacterized protein</fullName>
    </submittedName>
</protein>
<comment type="caution">
    <text evidence="1">The sequence shown here is derived from an EMBL/GenBank/DDBJ whole genome shotgun (WGS) entry which is preliminary data.</text>
</comment>
<dbReference type="Proteomes" id="UP000275530">
    <property type="component" value="Unassembled WGS sequence"/>
</dbReference>
<accession>A0AA93C110</accession>